<evidence type="ECO:0000313" key="9">
    <source>
        <dbReference type="EMBL" id="MBC2168060.1"/>
    </source>
</evidence>
<evidence type="ECO:0000259" key="3">
    <source>
        <dbReference type="Pfam" id="PF05043"/>
    </source>
</evidence>
<evidence type="ECO:0000313" key="12">
    <source>
        <dbReference type="Proteomes" id="UP000519573"/>
    </source>
</evidence>
<evidence type="ECO:0000313" key="10">
    <source>
        <dbReference type="EMBL" id="MBC2242088.1"/>
    </source>
</evidence>
<gene>
    <name evidence="4" type="ORF">EP57_16175</name>
    <name evidence="5" type="ORF">HB902_15780</name>
    <name evidence="6" type="ORF">HB907_09810</name>
    <name evidence="7" type="ORF">HCA52_11920</name>
    <name evidence="8" type="ORF">HCA55_03255</name>
    <name evidence="9" type="ORF">HCB26_15900</name>
    <name evidence="10" type="ORF">HCB35_16555</name>
</gene>
<dbReference type="Proteomes" id="UP000029844">
    <property type="component" value="Unassembled WGS sequence"/>
</dbReference>
<sequence>MNNFSLSIIADKKIRRQIHLVERIMQSPYPIALEEIAIEFDVSVRTLERDIAEIGNIDKEFVVQHKAVGYEIENTALIDDLLLDISEQSPLFVIIQNMYEEIYLTIDEWADDLFLSSSALYRYLSSLKNILKDFNLTLSLTPVKIEGEEVDIRYFYFYFFYSTNDISPKYRPGQELFDIFQANYDFFIQNTDISVSLQHRSILYWTMIVNKRIEHEHYITIPDEVKVKQQQSLTYKYIEKLAHEILITTSTTDIPVDETVFLDMLLLDNYMYREGVAGPIEERLYPFLTKDLHLFVNDFFAKENLAKPSDATLYIFIFYIRNILLLTQLTPLFQKNFFEVNQFVKTMHYPMFKKWMAAISASEIADFKKIKYAEDVCVNLTMFTLYAKNKDVNSMPHILFSFDGKTAYLNYLHMFVENFMGGNTEVTFSYNKHITNELANSLGVDLIVKNYKETSENFDCQTYNTSRHPTTKDWDNIYHLILAMQST</sequence>
<dbReference type="OrthoDB" id="2363980at2"/>
<evidence type="ECO:0000313" key="14">
    <source>
        <dbReference type="Proteomes" id="UP000541955"/>
    </source>
</evidence>
<dbReference type="InterPro" id="IPR050661">
    <property type="entry name" value="BglG_antiterminators"/>
</dbReference>
<dbReference type="Proteomes" id="UP000541955">
    <property type="component" value="Unassembled WGS sequence"/>
</dbReference>
<evidence type="ECO:0000313" key="11">
    <source>
        <dbReference type="Proteomes" id="UP000029844"/>
    </source>
</evidence>
<accession>A0A099VVN2</accession>
<dbReference type="PANTHER" id="PTHR30185:SF18">
    <property type="entry name" value="TRANSCRIPTIONAL REGULATOR MTLR"/>
    <property type="match status" value="1"/>
</dbReference>
<name>A0A099VVN2_9LIST</name>
<evidence type="ECO:0000313" key="17">
    <source>
        <dbReference type="Proteomes" id="UP000586951"/>
    </source>
</evidence>
<keyword evidence="2" id="KW-0804">Transcription</keyword>
<evidence type="ECO:0000313" key="7">
    <source>
        <dbReference type="EMBL" id="MBC1794131.1"/>
    </source>
</evidence>
<dbReference type="AlphaFoldDB" id="A0A099VVN2"/>
<dbReference type="PANTHER" id="PTHR30185">
    <property type="entry name" value="CRYPTIC BETA-GLUCOSIDE BGL OPERON ANTITERMINATOR"/>
    <property type="match status" value="1"/>
</dbReference>
<dbReference type="GeneID" id="58718868"/>
<dbReference type="EMBL" id="JNFA01000031">
    <property type="protein sequence ID" value="KGL37564.1"/>
    <property type="molecule type" value="Genomic_DNA"/>
</dbReference>
<dbReference type="Gene3D" id="1.10.10.10">
    <property type="entry name" value="Winged helix-like DNA-binding domain superfamily/Winged helix DNA-binding domain"/>
    <property type="match status" value="1"/>
</dbReference>
<evidence type="ECO:0000313" key="13">
    <source>
        <dbReference type="Proteomes" id="UP000539064"/>
    </source>
</evidence>
<dbReference type="EMBL" id="JAARRW010000009">
    <property type="protein sequence ID" value="MBC1563534.1"/>
    <property type="molecule type" value="Genomic_DNA"/>
</dbReference>
<dbReference type="EMBL" id="JAARZA010000009">
    <property type="protein sequence ID" value="MBC2242088.1"/>
    <property type="molecule type" value="Genomic_DNA"/>
</dbReference>
<evidence type="ECO:0000313" key="6">
    <source>
        <dbReference type="EMBL" id="MBC1565703.1"/>
    </source>
</evidence>
<organism evidence="4 11">
    <name type="scientific">Listeria booriae</name>
    <dbReference type="NCBI Taxonomy" id="1552123"/>
    <lineage>
        <taxon>Bacteria</taxon>
        <taxon>Bacillati</taxon>
        <taxon>Bacillota</taxon>
        <taxon>Bacilli</taxon>
        <taxon>Bacillales</taxon>
        <taxon>Listeriaceae</taxon>
        <taxon>Listeria</taxon>
    </lineage>
</organism>
<dbReference type="EMBL" id="JAARRU010000003">
    <property type="protein sequence ID" value="MBC1565703.1"/>
    <property type="molecule type" value="Genomic_DNA"/>
</dbReference>
<dbReference type="RefSeq" id="WP_036088304.1">
    <property type="nucleotide sequence ID" value="NZ_CBCSHQ010000009.1"/>
</dbReference>
<evidence type="ECO:0000256" key="1">
    <source>
        <dbReference type="ARBA" id="ARBA00023015"/>
    </source>
</evidence>
<dbReference type="Proteomes" id="UP000548082">
    <property type="component" value="Unassembled WGS sequence"/>
</dbReference>
<keyword evidence="1" id="KW-0805">Transcription regulation</keyword>
<evidence type="ECO:0000313" key="5">
    <source>
        <dbReference type="EMBL" id="MBC1563534.1"/>
    </source>
</evidence>
<dbReference type="EMBL" id="JAARYH010000010">
    <property type="protein sequence ID" value="MBC2168060.1"/>
    <property type="molecule type" value="Genomic_DNA"/>
</dbReference>
<dbReference type="Proteomes" id="UP000539064">
    <property type="component" value="Unassembled WGS sequence"/>
</dbReference>
<evidence type="ECO:0000313" key="15">
    <source>
        <dbReference type="Proteomes" id="UP000548082"/>
    </source>
</evidence>
<evidence type="ECO:0000313" key="8">
    <source>
        <dbReference type="EMBL" id="MBC1795725.1"/>
    </source>
</evidence>
<comment type="caution">
    <text evidence="4">The sequence shown here is derived from an EMBL/GenBank/DDBJ whole genome shotgun (WGS) entry which is preliminary data.</text>
</comment>
<dbReference type="Proteomes" id="UP000586951">
    <property type="component" value="Unassembled WGS sequence"/>
</dbReference>
<dbReference type="STRING" id="1552123.EP57_16175"/>
<feature type="domain" description="Mga helix-turn-helix" evidence="3">
    <location>
        <begin position="78"/>
        <end position="160"/>
    </location>
</feature>
<evidence type="ECO:0000313" key="4">
    <source>
        <dbReference type="EMBL" id="KGL37564.1"/>
    </source>
</evidence>
<evidence type="ECO:0000313" key="16">
    <source>
        <dbReference type="Proteomes" id="UP000553016"/>
    </source>
</evidence>
<evidence type="ECO:0000256" key="2">
    <source>
        <dbReference type="ARBA" id="ARBA00023163"/>
    </source>
</evidence>
<protein>
    <submittedName>
        <fullName evidence="5">HTH domain-containing protein</fullName>
    </submittedName>
</protein>
<reference evidence="12 13" key="2">
    <citation type="submission" date="2020-03" db="EMBL/GenBank/DDBJ databases">
        <title>Soil Listeria distribution.</title>
        <authorList>
            <person name="Liao J."/>
            <person name="Wiedmann M."/>
        </authorList>
    </citation>
    <scope>NUCLEOTIDE SEQUENCE [LARGE SCALE GENOMIC DNA]</scope>
    <source>
        <strain evidence="10 16">FSL L7-0149</strain>
        <strain evidence="9 12">FSL L7-0245</strain>
        <strain evidence="7 13">FSL L7-0978</strain>
        <strain evidence="8 15">FSL L7-0990</strain>
        <strain evidence="5 14">FSL L7-1387</strain>
        <strain evidence="6 17">FSL L7-1427</strain>
    </source>
</reference>
<dbReference type="EMBL" id="JAARVG010000011">
    <property type="protein sequence ID" value="MBC1794131.1"/>
    <property type="molecule type" value="Genomic_DNA"/>
</dbReference>
<dbReference type="EMBL" id="JAARVD010000002">
    <property type="protein sequence ID" value="MBC1795725.1"/>
    <property type="molecule type" value="Genomic_DNA"/>
</dbReference>
<reference evidence="4 11" key="1">
    <citation type="submission" date="2014-05" db="EMBL/GenBank/DDBJ databases">
        <title>Novel Listeriaceae from food processing environments.</title>
        <authorList>
            <person name="den Bakker H.C."/>
        </authorList>
    </citation>
    <scope>NUCLEOTIDE SEQUENCE [LARGE SCALE GENOMIC DNA]</scope>
    <source>
        <strain evidence="4 11">FSL A5-0281</strain>
    </source>
</reference>
<dbReference type="Proteomes" id="UP000553016">
    <property type="component" value="Unassembled WGS sequence"/>
</dbReference>
<dbReference type="Pfam" id="PF05043">
    <property type="entry name" value="Mga"/>
    <property type="match status" value="1"/>
</dbReference>
<proteinExistence type="predicted"/>
<dbReference type="InterPro" id="IPR007737">
    <property type="entry name" value="Mga_HTH"/>
</dbReference>
<dbReference type="InterPro" id="IPR036388">
    <property type="entry name" value="WH-like_DNA-bd_sf"/>
</dbReference>
<dbReference type="Proteomes" id="UP000519573">
    <property type="component" value="Unassembled WGS sequence"/>
</dbReference>
<keyword evidence="11" id="KW-1185">Reference proteome</keyword>
<dbReference type="eggNOG" id="COG3711">
    <property type="taxonomic scope" value="Bacteria"/>
</dbReference>